<reference evidence="1" key="1">
    <citation type="submission" date="2020-06" db="EMBL/GenBank/DDBJ databases">
        <title>WGS assembly of Ceratodon purpureus strain R40.</title>
        <authorList>
            <person name="Carey S.B."/>
            <person name="Jenkins J."/>
            <person name="Shu S."/>
            <person name="Lovell J.T."/>
            <person name="Sreedasyam A."/>
            <person name="Maumus F."/>
            <person name="Tiley G.P."/>
            <person name="Fernandez-Pozo N."/>
            <person name="Barry K."/>
            <person name="Chen C."/>
            <person name="Wang M."/>
            <person name="Lipzen A."/>
            <person name="Daum C."/>
            <person name="Saski C.A."/>
            <person name="Payton A.C."/>
            <person name="Mcbreen J.C."/>
            <person name="Conrad R.E."/>
            <person name="Kollar L.M."/>
            <person name="Olsson S."/>
            <person name="Huttunen S."/>
            <person name="Landis J.B."/>
            <person name="Wickett N.J."/>
            <person name="Johnson M.G."/>
            <person name="Rensing S.A."/>
            <person name="Grimwood J."/>
            <person name="Schmutz J."/>
            <person name="Mcdaniel S.F."/>
        </authorList>
    </citation>
    <scope>NUCLEOTIDE SEQUENCE</scope>
    <source>
        <strain evidence="1">R40</strain>
    </source>
</reference>
<keyword evidence="2" id="KW-1185">Reference proteome</keyword>
<dbReference type="PANTHER" id="PTHR31385:SF15">
    <property type="entry name" value="COENZYME Q-BINDING PROTEIN COQ10 START DOMAIN-CONTAINING PROTEIN"/>
    <property type="match status" value="1"/>
</dbReference>
<evidence type="ECO:0000313" key="2">
    <source>
        <dbReference type="Proteomes" id="UP000822688"/>
    </source>
</evidence>
<sequence length="232" mass="26636">MFKSKGKQEKVLEGVDNAKSAYLDEAWTPSELLYEPPLLQVTQPKGCCTIAARFPASLDPDGVFDIMTDPNNHRIFKNVKEVTYRKVLEDDGNRTYVEIEQLGRWKFLVFSGSFATRMFVEQKRREKTIKFDLARQGGTMRKFTGSWLIEPMKASEAAAQNLPTGAHESGRDDDPVVGSWITFQQVVEPSIKPPWPLNNYIRGLTEELVREMLADLQLEFQRVSELRKHQRL</sequence>
<evidence type="ECO:0008006" key="3">
    <source>
        <dbReference type="Google" id="ProtNLM"/>
    </source>
</evidence>
<dbReference type="EMBL" id="CM026424">
    <property type="protein sequence ID" value="KAG0579493.1"/>
    <property type="molecule type" value="Genomic_DNA"/>
</dbReference>
<dbReference type="SUPFAM" id="SSF55961">
    <property type="entry name" value="Bet v1-like"/>
    <property type="match status" value="1"/>
</dbReference>
<dbReference type="PANTHER" id="PTHR31385">
    <property type="entry name" value="PUTATIVE (DUF220)-RELATED"/>
    <property type="match status" value="1"/>
</dbReference>
<comment type="caution">
    <text evidence="1">The sequence shown here is derived from an EMBL/GenBank/DDBJ whole genome shotgun (WGS) entry which is preliminary data.</text>
</comment>
<proteinExistence type="predicted"/>
<dbReference type="Proteomes" id="UP000822688">
    <property type="component" value="Chromosome 4"/>
</dbReference>
<dbReference type="InterPro" id="IPR023393">
    <property type="entry name" value="START-like_dom_sf"/>
</dbReference>
<gene>
    <name evidence="1" type="ORF">KC19_4G103000</name>
</gene>
<protein>
    <recommendedName>
        <fullName evidence="3">Coenzyme Q-binding protein COQ10 START domain-containing protein</fullName>
    </recommendedName>
</protein>
<organism evidence="1 2">
    <name type="scientific">Ceratodon purpureus</name>
    <name type="common">Fire moss</name>
    <name type="synonym">Dicranum purpureum</name>
    <dbReference type="NCBI Taxonomy" id="3225"/>
    <lineage>
        <taxon>Eukaryota</taxon>
        <taxon>Viridiplantae</taxon>
        <taxon>Streptophyta</taxon>
        <taxon>Embryophyta</taxon>
        <taxon>Bryophyta</taxon>
        <taxon>Bryophytina</taxon>
        <taxon>Bryopsida</taxon>
        <taxon>Dicranidae</taxon>
        <taxon>Pseudoditrichales</taxon>
        <taxon>Ditrichaceae</taxon>
        <taxon>Ceratodon</taxon>
    </lineage>
</organism>
<accession>A0A8T0IAH0</accession>
<dbReference type="AlphaFoldDB" id="A0A8T0IAH0"/>
<name>A0A8T0IAH0_CERPU</name>
<evidence type="ECO:0000313" key="1">
    <source>
        <dbReference type="EMBL" id="KAG0579493.1"/>
    </source>
</evidence>
<dbReference type="Gene3D" id="3.30.530.20">
    <property type="match status" value="1"/>
</dbReference>